<dbReference type="PANTHER" id="PTHR11721">
    <property type="entry name" value="60S RIBOSOMAL PROTEIN L27A"/>
    <property type="match status" value="1"/>
</dbReference>
<accession>A0A314LBF1</accession>
<reference evidence="2" key="1">
    <citation type="submission" date="2016-11" db="EMBL/GenBank/DDBJ databases">
        <title>The genome of Nicotiana attenuata.</title>
        <authorList>
            <person name="Xu S."/>
            <person name="Brockmoeller T."/>
            <person name="Gaquerel E."/>
            <person name="Navarro A."/>
            <person name="Kuhl H."/>
            <person name="Gase K."/>
            <person name="Ling Z."/>
            <person name="Zhou W."/>
            <person name="Kreitzer C."/>
            <person name="Stanke M."/>
            <person name="Tang H."/>
            <person name="Lyons E."/>
            <person name="Pandey P."/>
            <person name="Pandey S.P."/>
            <person name="Timmermann B."/>
            <person name="Baldwin I.T."/>
        </authorList>
    </citation>
    <scope>NUCLEOTIDE SEQUENCE [LARGE SCALE GENOMIC DNA]</scope>
    <source>
        <strain evidence="2">UT</strain>
    </source>
</reference>
<keyword evidence="2" id="KW-0689">Ribosomal protein</keyword>
<dbReference type="PANTHER" id="PTHR11721:SF25">
    <property type="entry name" value="60S RIBOSOMAL PROTEIN L27A-3-LIKE"/>
    <property type="match status" value="1"/>
</dbReference>
<evidence type="ECO:0000313" key="2">
    <source>
        <dbReference type="EMBL" id="OIT38823.1"/>
    </source>
</evidence>
<dbReference type="GO" id="GO:0022625">
    <property type="term" value="C:cytosolic large ribosomal subunit"/>
    <property type="evidence" value="ECO:0007669"/>
    <property type="project" value="TreeGrafter"/>
</dbReference>
<keyword evidence="2" id="KW-0687">Ribonucleoprotein</keyword>
<feature type="non-terminal residue" evidence="2">
    <location>
        <position position="441"/>
    </location>
</feature>
<name>A0A314LBF1_NICAT</name>
<dbReference type="STRING" id="49451.A0A314LBF1"/>
<dbReference type="Proteomes" id="UP000187609">
    <property type="component" value="Unassembled WGS sequence"/>
</dbReference>
<protein>
    <submittedName>
        <fullName evidence="2">60s ribosomal protein l27a-3</fullName>
    </submittedName>
</protein>
<comment type="similarity">
    <text evidence="1">Belongs to the universal ribosomal protein uL15 family.</text>
</comment>
<gene>
    <name evidence="2" type="primary">RPL27AC_4</name>
    <name evidence="2" type="ORF">A4A49_44105</name>
</gene>
<dbReference type="AlphaFoldDB" id="A0A314LBF1"/>
<organism evidence="2 3">
    <name type="scientific">Nicotiana attenuata</name>
    <name type="common">Coyote tobacco</name>
    <dbReference type="NCBI Taxonomy" id="49451"/>
    <lineage>
        <taxon>Eukaryota</taxon>
        <taxon>Viridiplantae</taxon>
        <taxon>Streptophyta</taxon>
        <taxon>Embryophyta</taxon>
        <taxon>Tracheophyta</taxon>
        <taxon>Spermatophyta</taxon>
        <taxon>Magnoliopsida</taxon>
        <taxon>eudicotyledons</taxon>
        <taxon>Gunneridae</taxon>
        <taxon>Pentapetalae</taxon>
        <taxon>asterids</taxon>
        <taxon>lamiids</taxon>
        <taxon>Solanales</taxon>
        <taxon>Solanaceae</taxon>
        <taxon>Nicotianoideae</taxon>
        <taxon>Nicotianeae</taxon>
        <taxon>Nicotiana</taxon>
    </lineage>
</organism>
<evidence type="ECO:0000313" key="3">
    <source>
        <dbReference type="Proteomes" id="UP000187609"/>
    </source>
</evidence>
<evidence type="ECO:0000256" key="1">
    <source>
        <dbReference type="ARBA" id="ARBA00007320"/>
    </source>
</evidence>
<feature type="non-terminal residue" evidence="2">
    <location>
        <position position="1"/>
    </location>
</feature>
<dbReference type="GO" id="GO:0003735">
    <property type="term" value="F:structural constituent of ribosome"/>
    <property type="evidence" value="ECO:0007669"/>
    <property type="project" value="TreeGrafter"/>
</dbReference>
<comment type="caution">
    <text evidence="2">The sequence shown here is derived from an EMBL/GenBank/DDBJ whole genome shotgun (WGS) entry which is preliminary data.</text>
</comment>
<dbReference type="EMBL" id="MJEQ01000169">
    <property type="protein sequence ID" value="OIT38823.1"/>
    <property type="molecule type" value="Genomic_DNA"/>
</dbReference>
<sequence length="441" mass="50386">FVKRLGNIFSLKDLGDLEYSLCIERISDDLYAYHQYLGANPSFYCDSCSDFTGGFANPMNGGWIYLDSPTNAYSYQNPYASHFDGNYPGFYLVRLGDGSVVVVTADGAAPTYRDQQTVMSRFEKNRKTSAYVSACLGRIRKHMKHFGNGGKTRGMYHHRILFDEYHFGYFGKVAMKYVHKCRNLPKQEMTGISSLQNDVLEKVVQEEEDSGNGDVECVQMEGEDEKEGISVEDQLFDISSHRNEIELQCGFDNKESFVFPTVGRDYEVLYKTENFVSKDILIAESKREENMLKDVKDGGTEIAVNKVGKMFDESSQRNKTGFMKAFRNKDASFGPLSYNSGDDGLLEIEDETDKRIGENINYVLDKCSQRVRETFEEHSIIVCDLKKGSPTLNKNFELQSEFLLRAWREKVVFMTYDDDKIVYDMRELIEKYMSATSSTGT</sequence>
<proteinExistence type="inferred from homology"/>
<keyword evidence="3" id="KW-1185">Reference proteome</keyword>